<dbReference type="PROSITE" id="PS50113">
    <property type="entry name" value="PAC"/>
    <property type="match status" value="1"/>
</dbReference>
<gene>
    <name evidence="11" type="ORF">HC175_21710</name>
</gene>
<proteinExistence type="predicted"/>
<accession>A0ABX1D542</accession>
<dbReference type="InterPro" id="IPR035965">
    <property type="entry name" value="PAS-like_dom_sf"/>
</dbReference>
<dbReference type="InterPro" id="IPR000014">
    <property type="entry name" value="PAS"/>
</dbReference>
<dbReference type="Proteomes" id="UP000703674">
    <property type="component" value="Unassembled WGS sequence"/>
</dbReference>
<dbReference type="EMBL" id="JAAVJR010001256">
    <property type="protein sequence ID" value="NJW55534.1"/>
    <property type="molecule type" value="Genomic_DNA"/>
</dbReference>
<keyword evidence="3" id="KW-0597">Phosphoprotein</keyword>
<dbReference type="InterPro" id="IPR013767">
    <property type="entry name" value="PAS_fold"/>
</dbReference>
<evidence type="ECO:0000256" key="3">
    <source>
        <dbReference type="ARBA" id="ARBA00022553"/>
    </source>
</evidence>
<evidence type="ECO:0000256" key="4">
    <source>
        <dbReference type="ARBA" id="ARBA00022679"/>
    </source>
</evidence>
<evidence type="ECO:0000256" key="6">
    <source>
        <dbReference type="ARBA" id="ARBA00022777"/>
    </source>
</evidence>
<dbReference type="EC" id="2.7.13.3" evidence="2"/>
<dbReference type="SMART" id="SM00086">
    <property type="entry name" value="PAC"/>
    <property type="match status" value="1"/>
</dbReference>
<evidence type="ECO:0000256" key="5">
    <source>
        <dbReference type="ARBA" id="ARBA00022741"/>
    </source>
</evidence>
<dbReference type="Pfam" id="PF13426">
    <property type="entry name" value="PAS_9"/>
    <property type="match status" value="1"/>
</dbReference>
<comment type="catalytic activity">
    <reaction evidence="1">
        <text>ATP + protein L-histidine = ADP + protein N-phospho-L-histidine.</text>
        <dbReference type="EC" id="2.7.13.3"/>
    </reaction>
</comment>
<keyword evidence="7" id="KW-0067">ATP-binding</keyword>
<evidence type="ECO:0000256" key="1">
    <source>
        <dbReference type="ARBA" id="ARBA00000085"/>
    </source>
</evidence>
<dbReference type="SUPFAM" id="SSF55785">
    <property type="entry name" value="PYP-like sensor domain (PAS domain)"/>
    <property type="match status" value="2"/>
</dbReference>
<name>A0ABX1D542_9FLAO</name>
<dbReference type="InterPro" id="IPR001610">
    <property type="entry name" value="PAC"/>
</dbReference>
<dbReference type="CDD" id="cd00130">
    <property type="entry name" value="PAS"/>
    <property type="match status" value="1"/>
</dbReference>
<feature type="domain" description="PAC" evidence="10">
    <location>
        <begin position="13"/>
        <end position="65"/>
    </location>
</feature>
<dbReference type="Gene3D" id="3.30.450.20">
    <property type="entry name" value="PAS domain"/>
    <property type="match status" value="2"/>
</dbReference>
<dbReference type="NCBIfam" id="TIGR00229">
    <property type="entry name" value="sensory_box"/>
    <property type="match status" value="2"/>
</dbReference>
<comment type="caution">
    <text evidence="11">The sequence shown here is derived from an EMBL/GenBank/DDBJ whole genome shotgun (WGS) entry which is preliminary data.</text>
</comment>
<reference evidence="11 12" key="1">
    <citation type="submission" date="2020-03" db="EMBL/GenBank/DDBJ databases">
        <title>Salinimicrobium sp. nov, isolated from SCS.</title>
        <authorList>
            <person name="Cao W.R."/>
        </authorList>
    </citation>
    <scope>NUCLEOTIDE SEQUENCE [LARGE SCALE GENOMIC DNA]</scope>
    <source>
        <strain evidence="12">J15B91</strain>
    </source>
</reference>
<dbReference type="PANTHER" id="PTHR41523:SF8">
    <property type="entry name" value="ETHYLENE RESPONSE SENSOR PROTEIN"/>
    <property type="match status" value="1"/>
</dbReference>
<sequence length="112" mass="12236">NIIASIRNGNRVKHIDTIRLDKNGREIPISVTVSPIKNAYGKIVGASKVARDISDRLQIVEKQAMLSAIVESSDDAIISKNLEGIIMSWNRGAEQLFGYTEAEIVGKSITTL</sequence>
<dbReference type="PROSITE" id="PS50112">
    <property type="entry name" value="PAS"/>
    <property type="match status" value="1"/>
</dbReference>
<dbReference type="Pfam" id="PF00989">
    <property type="entry name" value="PAS"/>
    <property type="match status" value="1"/>
</dbReference>
<dbReference type="RefSeq" id="WP_168139973.1">
    <property type="nucleotide sequence ID" value="NZ_JAAVJR010001256.1"/>
</dbReference>
<evidence type="ECO:0000256" key="2">
    <source>
        <dbReference type="ARBA" id="ARBA00012438"/>
    </source>
</evidence>
<organism evidence="11 12">
    <name type="scientific">Salinimicrobium oceani</name>
    <dbReference type="NCBI Taxonomy" id="2722702"/>
    <lineage>
        <taxon>Bacteria</taxon>
        <taxon>Pseudomonadati</taxon>
        <taxon>Bacteroidota</taxon>
        <taxon>Flavobacteriia</taxon>
        <taxon>Flavobacteriales</taxon>
        <taxon>Flavobacteriaceae</taxon>
        <taxon>Salinimicrobium</taxon>
    </lineage>
</organism>
<keyword evidence="6" id="KW-0418">Kinase</keyword>
<keyword evidence="5" id="KW-0547">Nucleotide-binding</keyword>
<evidence type="ECO:0000313" key="11">
    <source>
        <dbReference type="EMBL" id="NJW55534.1"/>
    </source>
</evidence>
<keyword evidence="8" id="KW-0843">Virulence</keyword>
<feature type="non-terminal residue" evidence="11">
    <location>
        <position position="112"/>
    </location>
</feature>
<evidence type="ECO:0000256" key="8">
    <source>
        <dbReference type="ARBA" id="ARBA00023026"/>
    </source>
</evidence>
<feature type="non-terminal residue" evidence="11">
    <location>
        <position position="1"/>
    </location>
</feature>
<evidence type="ECO:0000259" key="10">
    <source>
        <dbReference type="PROSITE" id="PS50113"/>
    </source>
</evidence>
<dbReference type="InterPro" id="IPR000700">
    <property type="entry name" value="PAS-assoc_C"/>
</dbReference>
<feature type="domain" description="PAS" evidence="9">
    <location>
        <begin position="62"/>
        <end position="112"/>
    </location>
</feature>
<evidence type="ECO:0000256" key="7">
    <source>
        <dbReference type="ARBA" id="ARBA00022840"/>
    </source>
</evidence>
<evidence type="ECO:0000259" key="9">
    <source>
        <dbReference type="PROSITE" id="PS50112"/>
    </source>
</evidence>
<dbReference type="PANTHER" id="PTHR41523">
    <property type="entry name" value="TWO-COMPONENT SYSTEM SENSOR PROTEIN"/>
    <property type="match status" value="1"/>
</dbReference>
<protein>
    <recommendedName>
        <fullName evidence="2">histidine kinase</fullName>
        <ecNumber evidence="2">2.7.13.3</ecNumber>
    </recommendedName>
</protein>
<keyword evidence="4" id="KW-0808">Transferase</keyword>
<keyword evidence="12" id="KW-1185">Reference proteome</keyword>
<evidence type="ECO:0000313" key="12">
    <source>
        <dbReference type="Proteomes" id="UP000703674"/>
    </source>
</evidence>